<evidence type="ECO:0008006" key="4">
    <source>
        <dbReference type="Google" id="ProtNLM"/>
    </source>
</evidence>
<dbReference type="eggNOG" id="ENOG502Z7PY">
    <property type="taxonomic scope" value="Bacteria"/>
</dbReference>
<name>S9Q706_9RHOB</name>
<reference evidence="3" key="1">
    <citation type="journal article" date="2014" name="Stand. Genomic Sci.">
        <title>Genome sequence of the exopolysaccharide-producing Salipiger mucosus type strain (DSM 16094(T)), a moderately halophilic member of the Roseobacter clade.</title>
        <authorList>
            <person name="Riedel T."/>
            <person name="Spring S."/>
            <person name="Fiebig A."/>
            <person name="Petersen J."/>
            <person name="Kyrpides N.C."/>
            <person name="Goker M."/>
            <person name="Klenk H.P."/>
        </authorList>
    </citation>
    <scope>NUCLEOTIDE SEQUENCE [LARGE SCALE GENOMIC DNA]</scope>
    <source>
        <strain evidence="3">DSM 16094</strain>
    </source>
</reference>
<dbReference type="OrthoDB" id="564699at2"/>
<proteinExistence type="predicted"/>
<dbReference type="Proteomes" id="UP000015347">
    <property type="component" value="Unassembled WGS sequence"/>
</dbReference>
<dbReference type="HOGENOM" id="CLU_021954_0_1_5"/>
<gene>
    <name evidence="2" type="ORF">Salmuc_04765</name>
</gene>
<dbReference type="InterPro" id="IPR021251">
    <property type="entry name" value="DUF2793"/>
</dbReference>
<accession>S9Q706</accession>
<dbReference type="AlphaFoldDB" id="S9Q706"/>
<feature type="region of interest" description="Disordered" evidence="1">
    <location>
        <begin position="43"/>
        <end position="65"/>
    </location>
</feature>
<protein>
    <recommendedName>
        <fullName evidence="4">DUF2793 domain-containing protein</fullName>
    </recommendedName>
</protein>
<dbReference type="RefSeq" id="WP_020040573.1">
    <property type="nucleotide sequence ID" value="NZ_KE557300.1"/>
</dbReference>
<evidence type="ECO:0000313" key="2">
    <source>
        <dbReference type="EMBL" id="EPX75423.1"/>
    </source>
</evidence>
<organism evidence="2 3">
    <name type="scientific">Salipiger mucosus DSM 16094</name>
    <dbReference type="NCBI Taxonomy" id="1123237"/>
    <lineage>
        <taxon>Bacteria</taxon>
        <taxon>Pseudomonadati</taxon>
        <taxon>Pseudomonadota</taxon>
        <taxon>Alphaproteobacteria</taxon>
        <taxon>Rhodobacterales</taxon>
        <taxon>Roseobacteraceae</taxon>
        <taxon>Salipiger</taxon>
    </lineage>
</organism>
<sequence length="362" mass="36968">MADDRSPILSLPYLQPAQAQKHVTHNEALRLLDVAVQLAVADRDRTDPPSGPAPGDRHIAAPGATGAWAGQDGTVALWTGSAWEFFAPLPGWRARVLSEGLEVVFDGSAWAPAVGFDNLAGVGINASADATNRLAVSAPATLLGHEGAGHRLVIDKAGPAETASLLFQTGWSGRAEMGTAGNDDFSIKLSPDGASWTTALRLDAGGGASGAAVQQGPQDVTPGRLARADLVYGPGNLLGPVSQQAGQPAGAVIERGSNANGDYVRFADGTQICTGTVDYAGISCSYGYAGGYRSTAGPSVGFAAAFAADPRVIVCPDDIGDSDALVAGVVVSQPTHFSVRLFRVTSGTADFRGGFLAIGTWT</sequence>
<evidence type="ECO:0000256" key="1">
    <source>
        <dbReference type="SAM" id="MobiDB-lite"/>
    </source>
</evidence>
<keyword evidence="3" id="KW-1185">Reference proteome</keyword>
<dbReference type="Pfam" id="PF10983">
    <property type="entry name" value="DUF2793"/>
    <property type="match status" value="1"/>
</dbReference>
<evidence type="ECO:0000313" key="3">
    <source>
        <dbReference type="Proteomes" id="UP000015347"/>
    </source>
</evidence>
<dbReference type="EMBL" id="APVH01000082">
    <property type="protein sequence ID" value="EPX75423.1"/>
    <property type="molecule type" value="Genomic_DNA"/>
</dbReference>
<dbReference type="STRING" id="1123237.Salmuc_04765"/>
<comment type="caution">
    <text evidence="2">The sequence shown here is derived from an EMBL/GenBank/DDBJ whole genome shotgun (WGS) entry which is preliminary data.</text>
</comment>